<proteinExistence type="predicted"/>
<sequence length="105" mass="11772">MASLAQLSSHFSICITIHRLLIAVVRILSHSENVNSNRIEIKLAYNREFIFADSVIPGLKERNVSDQKELFRSHTDAEGSEIENDSFSCPTIPDTSPFASQCTDF</sequence>
<evidence type="ECO:0000313" key="2">
    <source>
        <dbReference type="Proteomes" id="UP001054945"/>
    </source>
</evidence>
<gene>
    <name evidence="1" type="ORF">CEXT_214781</name>
</gene>
<evidence type="ECO:0000313" key="1">
    <source>
        <dbReference type="EMBL" id="GIZ04713.1"/>
    </source>
</evidence>
<keyword evidence="2" id="KW-1185">Reference proteome</keyword>
<reference evidence="1 2" key="1">
    <citation type="submission" date="2021-06" db="EMBL/GenBank/DDBJ databases">
        <title>Caerostris extrusa draft genome.</title>
        <authorList>
            <person name="Kono N."/>
            <person name="Arakawa K."/>
        </authorList>
    </citation>
    <scope>NUCLEOTIDE SEQUENCE [LARGE SCALE GENOMIC DNA]</scope>
</reference>
<organism evidence="1 2">
    <name type="scientific">Caerostris extrusa</name>
    <name type="common">Bark spider</name>
    <name type="synonym">Caerostris bankana</name>
    <dbReference type="NCBI Taxonomy" id="172846"/>
    <lineage>
        <taxon>Eukaryota</taxon>
        <taxon>Metazoa</taxon>
        <taxon>Ecdysozoa</taxon>
        <taxon>Arthropoda</taxon>
        <taxon>Chelicerata</taxon>
        <taxon>Arachnida</taxon>
        <taxon>Araneae</taxon>
        <taxon>Araneomorphae</taxon>
        <taxon>Entelegynae</taxon>
        <taxon>Araneoidea</taxon>
        <taxon>Araneidae</taxon>
        <taxon>Caerostris</taxon>
    </lineage>
</organism>
<dbReference type="AlphaFoldDB" id="A0AAV4YC41"/>
<dbReference type="EMBL" id="BPLR01001784">
    <property type="protein sequence ID" value="GIZ04713.1"/>
    <property type="molecule type" value="Genomic_DNA"/>
</dbReference>
<name>A0AAV4YC41_CAEEX</name>
<protein>
    <submittedName>
        <fullName evidence="1">Uncharacterized protein</fullName>
    </submittedName>
</protein>
<dbReference type="Proteomes" id="UP001054945">
    <property type="component" value="Unassembled WGS sequence"/>
</dbReference>
<comment type="caution">
    <text evidence="1">The sequence shown here is derived from an EMBL/GenBank/DDBJ whole genome shotgun (WGS) entry which is preliminary data.</text>
</comment>
<accession>A0AAV4YC41</accession>